<protein>
    <submittedName>
        <fullName evidence="1">Uncharacterized protein</fullName>
    </submittedName>
</protein>
<evidence type="ECO:0000313" key="2">
    <source>
        <dbReference type="Proteomes" id="UP000237632"/>
    </source>
</evidence>
<name>A0AA44XY71_BURVI</name>
<sequence length="78" mass="7766">MAMGQGGELGKLADIGSLFLREPGTSNTAERGIVAGVLGGAGLGVNPAAAVAPWVAANLYNRAGPAVTEQLLQRPPTP</sequence>
<reference evidence="1 2" key="1">
    <citation type="submission" date="2018-03" db="EMBL/GenBank/DDBJ databases">
        <authorList>
            <person name="Nguyen K."/>
            <person name="Fouts D."/>
            <person name="Sutton G."/>
        </authorList>
    </citation>
    <scope>NUCLEOTIDE SEQUENCE [LARGE SCALE GENOMIC DNA]</scope>
    <source>
        <strain evidence="1 2">AU3578</strain>
    </source>
</reference>
<dbReference type="EMBL" id="PVHK01000133">
    <property type="protein sequence ID" value="PRH40808.1"/>
    <property type="molecule type" value="Genomic_DNA"/>
</dbReference>
<accession>A0AA44XY71</accession>
<proteinExistence type="predicted"/>
<comment type="caution">
    <text evidence="1">The sequence shown here is derived from an EMBL/GenBank/DDBJ whole genome shotgun (WGS) entry which is preliminary data.</text>
</comment>
<evidence type="ECO:0000313" key="1">
    <source>
        <dbReference type="EMBL" id="PRH40808.1"/>
    </source>
</evidence>
<dbReference type="AlphaFoldDB" id="A0AA44XY71"/>
<gene>
    <name evidence="1" type="ORF">C6T65_18745</name>
</gene>
<dbReference type="RefSeq" id="WP_105856761.1">
    <property type="nucleotide sequence ID" value="NZ_PVHK01000133.1"/>
</dbReference>
<organism evidence="1 2">
    <name type="scientific">Burkholderia vietnamiensis</name>
    <dbReference type="NCBI Taxonomy" id="60552"/>
    <lineage>
        <taxon>Bacteria</taxon>
        <taxon>Pseudomonadati</taxon>
        <taxon>Pseudomonadota</taxon>
        <taxon>Betaproteobacteria</taxon>
        <taxon>Burkholderiales</taxon>
        <taxon>Burkholderiaceae</taxon>
        <taxon>Burkholderia</taxon>
        <taxon>Burkholderia cepacia complex</taxon>
    </lineage>
</organism>
<dbReference type="Proteomes" id="UP000237632">
    <property type="component" value="Unassembled WGS sequence"/>
</dbReference>